<dbReference type="Pfam" id="PF00005">
    <property type="entry name" value="ABC_tran"/>
    <property type="match status" value="1"/>
</dbReference>
<dbReference type="GO" id="GO:0005524">
    <property type="term" value="F:ATP binding"/>
    <property type="evidence" value="ECO:0007669"/>
    <property type="project" value="UniProtKB-KW"/>
</dbReference>
<dbReference type="InterPro" id="IPR003593">
    <property type="entry name" value="AAA+_ATPase"/>
</dbReference>
<gene>
    <name evidence="7" type="primary">ddpF</name>
    <name evidence="7" type="ORF">IBLFYP30_02506</name>
    <name evidence="6" type="ORF">LIP50_05915</name>
</gene>
<dbReference type="InterPro" id="IPR003439">
    <property type="entry name" value="ABC_transporter-like_ATP-bd"/>
</dbReference>
<evidence type="ECO:0000256" key="2">
    <source>
        <dbReference type="ARBA" id="ARBA00022448"/>
    </source>
</evidence>
<comment type="similarity">
    <text evidence="1">Belongs to the ABC transporter superfamily.</text>
</comment>
<feature type="domain" description="ABC transporter" evidence="5">
    <location>
        <begin position="3"/>
        <end position="207"/>
    </location>
</feature>
<evidence type="ECO:0000256" key="1">
    <source>
        <dbReference type="ARBA" id="ARBA00005417"/>
    </source>
</evidence>
<reference evidence="6 8" key="2">
    <citation type="submission" date="2021-10" db="EMBL/GenBank/DDBJ databases">
        <title>Collection of gut derived symbiotic bacterial strains cultured from healthy donors.</title>
        <authorList>
            <person name="Lin H."/>
            <person name="Littmann E."/>
            <person name="Claire K."/>
            <person name="Pamer E."/>
        </authorList>
    </citation>
    <scope>NUCLEOTIDE SEQUENCE [LARGE SCALE GENOMIC DNA]</scope>
    <source>
        <strain evidence="6 8">MSK.17.68</strain>
    </source>
</reference>
<evidence type="ECO:0000313" key="8">
    <source>
        <dbReference type="Proteomes" id="UP001299409"/>
    </source>
</evidence>
<dbReference type="Proteomes" id="UP001299409">
    <property type="component" value="Unassembled WGS sequence"/>
</dbReference>
<sequence>MQLKANKINFKYNEDRYVLKDIDFYVNSGEVVGLVAPSGFGKTTLAKILAGYITPESGEVVFEGCRREKNGYNPVQLIFQHPEKSVNPKWKMKKIINESFTPSKELIEAMGIKEGWMNRWPSELSGGELQRFCVIRALSPKTKFLIADEMTTMLDAITQAQIWNVVLDYARKNDIGVVVISHEKALVEKICDRVVNLEEFKEEQKEVV</sequence>
<name>A0A6N3ECL5_9FIRM</name>
<keyword evidence="2" id="KW-0813">Transport</keyword>
<dbReference type="GO" id="GO:0016887">
    <property type="term" value="F:ATP hydrolysis activity"/>
    <property type="evidence" value="ECO:0007669"/>
    <property type="project" value="InterPro"/>
</dbReference>
<dbReference type="PROSITE" id="PS00211">
    <property type="entry name" value="ABC_TRANSPORTER_1"/>
    <property type="match status" value="1"/>
</dbReference>
<dbReference type="PANTHER" id="PTHR43776">
    <property type="entry name" value="TRANSPORT ATP-BINDING PROTEIN"/>
    <property type="match status" value="1"/>
</dbReference>
<keyword evidence="3" id="KW-0547">Nucleotide-binding</keyword>
<evidence type="ECO:0000313" key="7">
    <source>
        <dbReference type="EMBL" id="VYU37508.1"/>
    </source>
</evidence>
<dbReference type="EMBL" id="CACRUE010000033">
    <property type="protein sequence ID" value="VYU37508.1"/>
    <property type="molecule type" value="Genomic_DNA"/>
</dbReference>
<dbReference type="GO" id="GO:0055085">
    <property type="term" value="P:transmembrane transport"/>
    <property type="evidence" value="ECO:0007669"/>
    <property type="project" value="UniProtKB-ARBA"/>
</dbReference>
<dbReference type="InterPro" id="IPR050319">
    <property type="entry name" value="ABC_transp_ATP-bind"/>
</dbReference>
<dbReference type="PANTHER" id="PTHR43776:SF7">
    <property type="entry name" value="D,D-DIPEPTIDE TRANSPORT ATP-BINDING PROTEIN DDPF-RELATED"/>
    <property type="match status" value="1"/>
</dbReference>
<reference evidence="7" key="1">
    <citation type="submission" date="2019-11" db="EMBL/GenBank/DDBJ databases">
        <authorList>
            <person name="Feng L."/>
        </authorList>
    </citation>
    <scope>NUCLEOTIDE SEQUENCE</scope>
    <source>
        <strain evidence="7">IbartlettiiLFYP30</strain>
    </source>
</reference>
<proteinExistence type="inferred from homology"/>
<protein>
    <submittedName>
        <fullName evidence="6">ATP-binding cassette domain-containing protein</fullName>
    </submittedName>
    <submittedName>
        <fullName evidence="7">Putative D,D-dipeptide transport ATP-binding protein DdpF</fullName>
    </submittedName>
</protein>
<evidence type="ECO:0000256" key="4">
    <source>
        <dbReference type="ARBA" id="ARBA00022840"/>
    </source>
</evidence>
<keyword evidence="4 7" id="KW-0067">ATP-binding</keyword>
<dbReference type="PROSITE" id="PS50893">
    <property type="entry name" value="ABC_TRANSPORTER_2"/>
    <property type="match status" value="1"/>
</dbReference>
<dbReference type="Gene3D" id="3.40.50.300">
    <property type="entry name" value="P-loop containing nucleotide triphosphate hydrolases"/>
    <property type="match status" value="1"/>
</dbReference>
<dbReference type="InterPro" id="IPR027417">
    <property type="entry name" value="P-loop_NTPase"/>
</dbReference>
<dbReference type="RefSeq" id="WP_022071377.1">
    <property type="nucleotide sequence ID" value="NZ_BAABXU010000001.1"/>
</dbReference>
<dbReference type="InterPro" id="IPR017871">
    <property type="entry name" value="ABC_transporter-like_CS"/>
</dbReference>
<dbReference type="EMBL" id="JAJBMB010000004">
    <property type="protein sequence ID" value="MCB5445739.1"/>
    <property type="molecule type" value="Genomic_DNA"/>
</dbReference>
<dbReference type="AlphaFoldDB" id="A0A6N3ECL5"/>
<evidence type="ECO:0000256" key="3">
    <source>
        <dbReference type="ARBA" id="ARBA00022741"/>
    </source>
</evidence>
<evidence type="ECO:0000313" key="6">
    <source>
        <dbReference type="EMBL" id="MCB5445739.1"/>
    </source>
</evidence>
<keyword evidence="8" id="KW-1185">Reference proteome</keyword>
<accession>A0A6N3ECL5</accession>
<dbReference type="SUPFAM" id="SSF52540">
    <property type="entry name" value="P-loop containing nucleoside triphosphate hydrolases"/>
    <property type="match status" value="1"/>
</dbReference>
<organism evidence="7">
    <name type="scientific">Intestinibacter bartlettii</name>
    <dbReference type="NCBI Taxonomy" id="261299"/>
    <lineage>
        <taxon>Bacteria</taxon>
        <taxon>Bacillati</taxon>
        <taxon>Bacillota</taxon>
        <taxon>Clostridia</taxon>
        <taxon>Peptostreptococcales</taxon>
        <taxon>Peptostreptococcaceae</taxon>
        <taxon>Intestinibacter</taxon>
    </lineage>
</organism>
<evidence type="ECO:0000259" key="5">
    <source>
        <dbReference type="PROSITE" id="PS50893"/>
    </source>
</evidence>
<dbReference type="SMART" id="SM00382">
    <property type="entry name" value="AAA"/>
    <property type="match status" value="1"/>
</dbReference>